<evidence type="ECO:0000313" key="2">
    <source>
        <dbReference type="EMBL" id="CEH18680.1"/>
    </source>
</evidence>
<keyword evidence="3" id="KW-1185">Reference proteome</keyword>
<reference evidence="3" key="1">
    <citation type="submission" date="2014-09" db="EMBL/GenBank/DDBJ databases">
        <authorList>
            <person name="Sharma Rahul"/>
            <person name="Thines Marco"/>
        </authorList>
    </citation>
    <scope>NUCLEOTIDE SEQUENCE [LARGE SCALE GENOMIC DNA]</scope>
</reference>
<dbReference type="EMBL" id="CCYA01000276">
    <property type="protein sequence ID" value="CEH18680.1"/>
    <property type="molecule type" value="Genomic_DNA"/>
</dbReference>
<feature type="transmembrane region" description="Helical" evidence="1">
    <location>
        <begin position="108"/>
        <end position="127"/>
    </location>
</feature>
<keyword evidence="1" id="KW-0472">Membrane</keyword>
<name>A0A0P1BQ25_9BASI</name>
<accession>A0A0P1BQ25</accession>
<proteinExistence type="predicted"/>
<protein>
    <submittedName>
        <fullName evidence="2">Uncharacterized protein</fullName>
    </submittedName>
</protein>
<evidence type="ECO:0000256" key="1">
    <source>
        <dbReference type="SAM" id="Phobius"/>
    </source>
</evidence>
<organism evidence="2 3">
    <name type="scientific">Ceraceosorus bombacis</name>
    <dbReference type="NCBI Taxonomy" id="401625"/>
    <lineage>
        <taxon>Eukaryota</taxon>
        <taxon>Fungi</taxon>
        <taxon>Dikarya</taxon>
        <taxon>Basidiomycota</taxon>
        <taxon>Ustilaginomycotina</taxon>
        <taxon>Exobasidiomycetes</taxon>
        <taxon>Ceraceosorales</taxon>
        <taxon>Ceraceosoraceae</taxon>
        <taxon>Ceraceosorus</taxon>
    </lineage>
</organism>
<keyword evidence="1" id="KW-0812">Transmembrane</keyword>
<dbReference type="Proteomes" id="UP000054845">
    <property type="component" value="Unassembled WGS sequence"/>
</dbReference>
<keyword evidence="1" id="KW-1133">Transmembrane helix</keyword>
<sequence>MEDGAGSDQPVASRELARGSLLDEAINAQIVERIRAYFRWQRLLRSAVEHMRTLGFDVHLSDFDWSPSGIYDAHLRLNEVIYERDEAKWRRKTALERRERDEAVRNTIRRWFAAISVAFFAVFLYGASKVIV</sequence>
<dbReference type="AlphaFoldDB" id="A0A0P1BQ25"/>
<evidence type="ECO:0000313" key="3">
    <source>
        <dbReference type="Proteomes" id="UP000054845"/>
    </source>
</evidence>